<organism evidence="1 2">
    <name type="scientific">Richelia sinica FACHB-800</name>
    <dbReference type="NCBI Taxonomy" id="1357546"/>
    <lineage>
        <taxon>Bacteria</taxon>
        <taxon>Bacillati</taxon>
        <taxon>Cyanobacteriota</taxon>
        <taxon>Cyanophyceae</taxon>
        <taxon>Nostocales</taxon>
        <taxon>Nostocaceae</taxon>
        <taxon>Richelia</taxon>
    </lineage>
</organism>
<gene>
    <name evidence="1" type="ORF">B6N60_00088</name>
</gene>
<proteinExistence type="predicted"/>
<evidence type="ECO:0000313" key="2">
    <source>
        <dbReference type="Proteomes" id="UP000683511"/>
    </source>
</evidence>
<protein>
    <submittedName>
        <fullName evidence="1">Uncharacterized protein</fullName>
    </submittedName>
</protein>
<keyword evidence="2" id="KW-1185">Reference proteome</keyword>
<name>A0A975T3K3_9NOST</name>
<dbReference type="EMBL" id="CP021056">
    <property type="protein sequence ID" value="QXE21414.1"/>
    <property type="molecule type" value="Genomic_DNA"/>
</dbReference>
<dbReference type="Proteomes" id="UP000683511">
    <property type="component" value="Chromosome"/>
</dbReference>
<evidence type="ECO:0000313" key="1">
    <source>
        <dbReference type="EMBL" id="QXE21414.1"/>
    </source>
</evidence>
<dbReference type="KEGG" id="rsin:B6N60_00088"/>
<sequence>MVIVFLDKMNAKLCHDKIAYNKTEVLTEISTKEQQVLSG</sequence>
<dbReference type="AlphaFoldDB" id="A0A975T3K3"/>
<accession>A0A975T3K3</accession>
<reference evidence="1" key="1">
    <citation type="submission" date="2017-04" db="EMBL/GenBank/DDBJ databases">
        <title>Genome deletions in a multicellular cyanobacterial endosymbiont for morphological adaptation in marine diatoms.</title>
        <authorList>
            <person name="Wang Y."/>
            <person name="Gao H."/>
            <person name="Li R."/>
            <person name="Xu X."/>
        </authorList>
    </citation>
    <scope>NUCLEOTIDE SEQUENCE</scope>
    <source>
        <strain evidence="1">FACHB 800</strain>
    </source>
</reference>